<dbReference type="GeneID" id="63754239"/>
<reference evidence="2" key="1">
    <citation type="journal article" date="2017" name="Genome Biol.">
        <title>Comparative genomics reveals high biological diversity and specific adaptations in the industrially and medically important fungal genus Aspergillus.</title>
        <authorList>
            <person name="de Vries R.P."/>
            <person name="Riley R."/>
            <person name="Wiebenga A."/>
            <person name="Aguilar-Osorio G."/>
            <person name="Amillis S."/>
            <person name="Uchima C.A."/>
            <person name="Anderluh G."/>
            <person name="Asadollahi M."/>
            <person name="Askin M."/>
            <person name="Barry K."/>
            <person name="Battaglia E."/>
            <person name="Bayram O."/>
            <person name="Benocci T."/>
            <person name="Braus-Stromeyer S.A."/>
            <person name="Caldana C."/>
            <person name="Canovas D."/>
            <person name="Cerqueira G.C."/>
            <person name="Chen F."/>
            <person name="Chen W."/>
            <person name="Choi C."/>
            <person name="Clum A."/>
            <person name="Dos Santos R.A."/>
            <person name="Damasio A.R."/>
            <person name="Diallinas G."/>
            <person name="Emri T."/>
            <person name="Fekete E."/>
            <person name="Flipphi M."/>
            <person name="Freyberg S."/>
            <person name="Gallo A."/>
            <person name="Gournas C."/>
            <person name="Habgood R."/>
            <person name="Hainaut M."/>
            <person name="Harispe M.L."/>
            <person name="Henrissat B."/>
            <person name="Hilden K.S."/>
            <person name="Hope R."/>
            <person name="Hossain A."/>
            <person name="Karabika E."/>
            <person name="Karaffa L."/>
            <person name="Karanyi Z."/>
            <person name="Krasevec N."/>
            <person name="Kuo A."/>
            <person name="Kusch H."/>
            <person name="LaButti K."/>
            <person name="Lagendijk E.L."/>
            <person name="Lapidus A."/>
            <person name="Levasseur A."/>
            <person name="Lindquist E."/>
            <person name="Lipzen A."/>
            <person name="Logrieco A.F."/>
            <person name="MacCabe A."/>
            <person name="Maekelae M.R."/>
            <person name="Malavazi I."/>
            <person name="Melin P."/>
            <person name="Meyer V."/>
            <person name="Mielnichuk N."/>
            <person name="Miskei M."/>
            <person name="Molnar A.P."/>
            <person name="Mule G."/>
            <person name="Ngan C.Y."/>
            <person name="Orejas M."/>
            <person name="Orosz E."/>
            <person name="Ouedraogo J.P."/>
            <person name="Overkamp K.M."/>
            <person name="Park H.-S."/>
            <person name="Perrone G."/>
            <person name="Piumi F."/>
            <person name="Punt P.J."/>
            <person name="Ram A.F."/>
            <person name="Ramon A."/>
            <person name="Rauscher S."/>
            <person name="Record E."/>
            <person name="Riano-Pachon D.M."/>
            <person name="Robert V."/>
            <person name="Roehrig J."/>
            <person name="Ruller R."/>
            <person name="Salamov A."/>
            <person name="Salih N.S."/>
            <person name="Samson R.A."/>
            <person name="Sandor E."/>
            <person name="Sanguinetti M."/>
            <person name="Schuetze T."/>
            <person name="Sepcic K."/>
            <person name="Shelest E."/>
            <person name="Sherlock G."/>
            <person name="Sophianopoulou V."/>
            <person name="Squina F.M."/>
            <person name="Sun H."/>
            <person name="Susca A."/>
            <person name="Todd R.B."/>
            <person name="Tsang A."/>
            <person name="Unkles S.E."/>
            <person name="van de Wiele N."/>
            <person name="van Rossen-Uffink D."/>
            <person name="Oliveira J.V."/>
            <person name="Vesth T.C."/>
            <person name="Visser J."/>
            <person name="Yu J.-H."/>
            <person name="Zhou M."/>
            <person name="Andersen M.R."/>
            <person name="Archer D.B."/>
            <person name="Baker S.E."/>
            <person name="Benoit I."/>
            <person name="Brakhage A.A."/>
            <person name="Braus G.H."/>
            <person name="Fischer R."/>
            <person name="Frisvad J.C."/>
            <person name="Goldman G.H."/>
            <person name="Houbraken J."/>
            <person name="Oakley B."/>
            <person name="Pocsi I."/>
            <person name="Scazzocchio C."/>
            <person name="Seiboth B."/>
            <person name="vanKuyk P.A."/>
            <person name="Wortman J."/>
            <person name="Dyer P.S."/>
            <person name="Grigoriev I.V."/>
        </authorList>
    </citation>
    <scope>NUCLEOTIDE SEQUENCE [LARGE SCALE GENOMIC DNA]</scope>
    <source>
        <strain evidence="2">DTO 134E9</strain>
    </source>
</reference>
<proteinExistence type="predicted"/>
<evidence type="ECO:0000313" key="1">
    <source>
        <dbReference type="EMBL" id="OJJ34551.1"/>
    </source>
</evidence>
<gene>
    <name evidence="1" type="ORF">ASPWEDRAFT_585622</name>
</gene>
<dbReference type="EMBL" id="KV878213">
    <property type="protein sequence ID" value="OJJ34551.1"/>
    <property type="molecule type" value="Genomic_DNA"/>
</dbReference>
<keyword evidence="2" id="KW-1185">Reference proteome</keyword>
<evidence type="ECO:0000313" key="2">
    <source>
        <dbReference type="Proteomes" id="UP000184383"/>
    </source>
</evidence>
<dbReference type="Proteomes" id="UP000184383">
    <property type="component" value="Unassembled WGS sequence"/>
</dbReference>
<dbReference type="RefSeq" id="XP_040688227.1">
    <property type="nucleotide sequence ID" value="XM_040838391.1"/>
</dbReference>
<name>A0A1L9RI03_ASPWE</name>
<accession>A0A1L9RI03</accession>
<protein>
    <submittedName>
        <fullName evidence="1">Uncharacterized protein</fullName>
    </submittedName>
</protein>
<dbReference type="VEuPathDB" id="FungiDB:ASPWEDRAFT_585622"/>
<sequence length="56" mass="6535">MSIRPLFLDFPTVHSHIYKYHQTKNTIQTISIFWFGWTKPGAVTSVLSFFLCFLPA</sequence>
<dbReference type="AlphaFoldDB" id="A0A1L9RI03"/>
<organism evidence="1 2">
    <name type="scientific">Aspergillus wentii DTO 134E9</name>
    <dbReference type="NCBI Taxonomy" id="1073089"/>
    <lineage>
        <taxon>Eukaryota</taxon>
        <taxon>Fungi</taxon>
        <taxon>Dikarya</taxon>
        <taxon>Ascomycota</taxon>
        <taxon>Pezizomycotina</taxon>
        <taxon>Eurotiomycetes</taxon>
        <taxon>Eurotiomycetidae</taxon>
        <taxon>Eurotiales</taxon>
        <taxon>Aspergillaceae</taxon>
        <taxon>Aspergillus</taxon>
        <taxon>Aspergillus subgen. Cremei</taxon>
    </lineage>
</organism>